<proteinExistence type="predicted"/>
<evidence type="ECO:0000256" key="3">
    <source>
        <dbReference type="ARBA" id="ARBA00022806"/>
    </source>
</evidence>
<accession>A0A7R8ZDF1</accession>
<evidence type="ECO:0000256" key="2">
    <source>
        <dbReference type="ARBA" id="ARBA00022801"/>
    </source>
</evidence>
<dbReference type="PANTHER" id="PTHR14025">
    <property type="entry name" value="FANCONI ANEMIA GROUP M FANCM FAMILY MEMBER"/>
    <property type="match status" value="1"/>
</dbReference>
<dbReference type="GO" id="GO:0000400">
    <property type="term" value="F:four-way junction DNA binding"/>
    <property type="evidence" value="ECO:0007669"/>
    <property type="project" value="TreeGrafter"/>
</dbReference>
<keyword evidence="3" id="KW-0347">Helicase</keyword>
<gene>
    <name evidence="6" type="ORF">TDIB3V08_LOCUS11850</name>
</gene>
<dbReference type="EMBL" id="OA576348">
    <property type="protein sequence ID" value="CAD7205700.1"/>
    <property type="molecule type" value="Genomic_DNA"/>
</dbReference>
<evidence type="ECO:0000256" key="1">
    <source>
        <dbReference type="ARBA" id="ARBA00022741"/>
    </source>
</evidence>
<dbReference type="AlphaFoldDB" id="A0A7R8ZDF1"/>
<dbReference type="GO" id="GO:0016787">
    <property type="term" value="F:hydrolase activity"/>
    <property type="evidence" value="ECO:0007669"/>
    <property type="project" value="UniProtKB-KW"/>
</dbReference>
<organism evidence="6">
    <name type="scientific">Timema douglasi</name>
    <name type="common">Walking stick</name>
    <dbReference type="NCBI Taxonomy" id="61478"/>
    <lineage>
        <taxon>Eukaryota</taxon>
        <taxon>Metazoa</taxon>
        <taxon>Ecdysozoa</taxon>
        <taxon>Arthropoda</taxon>
        <taxon>Hexapoda</taxon>
        <taxon>Insecta</taxon>
        <taxon>Pterygota</taxon>
        <taxon>Neoptera</taxon>
        <taxon>Polyneoptera</taxon>
        <taxon>Phasmatodea</taxon>
        <taxon>Timematodea</taxon>
        <taxon>Timematoidea</taxon>
        <taxon>Timematidae</taxon>
        <taxon>Timema</taxon>
    </lineage>
</organism>
<name>A0A7R8ZDF1_TIMDO</name>
<dbReference type="GO" id="GO:0045003">
    <property type="term" value="P:double-strand break repair via synthesis-dependent strand annealing"/>
    <property type="evidence" value="ECO:0007669"/>
    <property type="project" value="TreeGrafter"/>
</dbReference>
<reference evidence="6" key="1">
    <citation type="submission" date="2020-11" db="EMBL/GenBank/DDBJ databases">
        <authorList>
            <person name="Tran Van P."/>
        </authorList>
    </citation>
    <scope>NUCLEOTIDE SEQUENCE</scope>
</reference>
<evidence type="ECO:0000313" key="6">
    <source>
        <dbReference type="EMBL" id="CAD7205700.1"/>
    </source>
</evidence>
<keyword evidence="4" id="KW-0067">ATP-binding</keyword>
<sequence>MCENANQCLSSTVVEEHDIISSYTRLLEQESEDELLTRALEESNKLFELEKLARSEDVFHANQPSTSRLHTVDYRYPSPCRTSAEMAHNPPVRDKLPETVLKNITHAHITDDKSQPNQDIWCKDRDELFLGAEIDGLLRSSSSAVIPGHVQGTDMRVDKHSSNSSTTPQARNTPTFSNHQTSIKVNQTKTCLESKSNPGHSSESNDIILIDSDSDLEENLFDQLPPELYAQEGEQLPQEERERLLTLKKNVRLSSISEAGDLYDGKGAGGFEMSAGAYWMYPTNYPIRQYQLNIVKTALFHNTLVCLPTAVKLNMTSPLANYATEAGSLAID</sequence>
<dbReference type="GO" id="GO:0043138">
    <property type="term" value="F:3'-5' DNA helicase activity"/>
    <property type="evidence" value="ECO:0007669"/>
    <property type="project" value="TreeGrafter"/>
</dbReference>
<dbReference type="PANTHER" id="PTHR14025:SF20">
    <property type="entry name" value="FANCONI ANEMIA GROUP M PROTEIN"/>
    <property type="match status" value="1"/>
</dbReference>
<evidence type="ECO:0000256" key="5">
    <source>
        <dbReference type="SAM" id="MobiDB-lite"/>
    </source>
</evidence>
<keyword evidence="1" id="KW-0547">Nucleotide-binding</keyword>
<evidence type="ECO:0000256" key="4">
    <source>
        <dbReference type="ARBA" id="ARBA00022840"/>
    </source>
</evidence>
<feature type="compositionally biased region" description="Polar residues" evidence="5">
    <location>
        <begin position="162"/>
        <end position="178"/>
    </location>
</feature>
<keyword evidence="2" id="KW-0378">Hydrolase</keyword>
<dbReference type="GO" id="GO:0009378">
    <property type="term" value="F:four-way junction helicase activity"/>
    <property type="evidence" value="ECO:0007669"/>
    <property type="project" value="TreeGrafter"/>
</dbReference>
<dbReference type="GO" id="GO:0005524">
    <property type="term" value="F:ATP binding"/>
    <property type="evidence" value="ECO:0007669"/>
    <property type="project" value="UniProtKB-KW"/>
</dbReference>
<protein>
    <submittedName>
        <fullName evidence="6">Uncharacterized protein</fullName>
    </submittedName>
</protein>
<dbReference type="GO" id="GO:0036297">
    <property type="term" value="P:interstrand cross-link repair"/>
    <property type="evidence" value="ECO:0007669"/>
    <property type="project" value="TreeGrafter"/>
</dbReference>
<feature type="region of interest" description="Disordered" evidence="5">
    <location>
        <begin position="154"/>
        <end position="178"/>
    </location>
</feature>